<dbReference type="InterPro" id="IPR042453">
    <property type="entry name" value="WDR53"/>
</dbReference>
<dbReference type="SMART" id="SM00320">
    <property type="entry name" value="WD40"/>
    <property type="match status" value="3"/>
</dbReference>
<dbReference type="PANTHER" id="PTHR44666:SF1">
    <property type="entry name" value="WD REPEAT-CONTAINING PROTEIN 53"/>
    <property type="match status" value="1"/>
</dbReference>
<name>A0ABR3ITN9_9AGAR</name>
<dbReference type="InterPro" id="IPR001680">
    <property type="entry name" value="WD40_rpt"/>
</dbReference>
<dbReference type="InterPro" id="IPR015943">
    <property type="entry name" value="WD40/YVTN_repeat-like_dom_sf"/>
</dbReference>
<reference evidence="2" key="1">
    <citation type="submission" date="2024-06" db="EMBL/GenBank/DDBJ databases">
        <title>Multi-omics analyses provide insights into the biosynthesis of the anticancer antibiotic pleurotin in Hohenbuehelia grisea.</title>
        <authorList>
            <person name="Weaver J.A."/>
            <person name="Alberti F."/>
        </authorList>
    </citation>
    <scope>NUCLEOTIDE SEQUENCE [LARGE SCALE GENOMIC DNA]</scope>
    <source>
        <strain evidence="2">T-177</strain>
    </source>
</reference>
<evidence type="ECO:0008006" key="3">
    <source>
        <dbReference type="Google" id="ProtNLM"/>
    </source>
</evidence>
<dbReference type="PANTHER" id="PTHR44666">
    <property type="entry name" value="WD REPEAT-CONTAINING PROTEIN 53"/>
    <property type="match status" value="1"/>
</dbReference>
<organism evidence="1 2">
    <name type="scientific">Hohenbuehelia grisea</name>
    <dbReference type="NCBI Taxonomy" id="104357"/>
    <lineage>
        <taxon>Eukaryota</taxon>
        <taxon>Fungi</taxon>
        <taxon>Dikarya</taxon>
        <taxon>Basidiomycota</taxon>
        <taxon>Agaricomycotina</taxon>
        <taxon>Agaricomycetes</taxon>
        <taxon>Agaricomycetidae</taxon>
        <taxon>Agaricales</taxon>
        <taxon>Pleurotineae</taxon>
        <taxon>Pleurotaceae</taxon>
        <taxon>Hohenbuehelia</taxon>
    </lineage>
</organism>
<accession>A0ABR3ITN9</accession>
<dbReference type="Gene3D" id="2.130.10.10">
    <property type="entry name" value="YVTN repeat-like/Quinoprotein amine dehydrogenase"/>
    <property type="match status" value="2"/>
</dbReference>
<keyword evidence="2" id="KW-1185">Reference proteome</keyword>
<dbReference type="InterPro" id="IPR036322">
    <property type="entry name" value="WD40_repeat_dom_sf"/>
</dbReference>
<comment type="caution">
    <text evidence="1">The sequence shown here is derived from an EMBL/GenBank/DDBJ whole genome shotgun (WGS) entry which is preliminary data.</text>
</comment>
<gene>
    <name evidence="1" type="ORF">HGRIS_012886</name>
</gene>
<dbReference type="EMBL" id="JASNQZ010000015">
    <property type="protein sequence ID" value="KAL0946699.1"/>
    <property type="molecule type" value="Genomic_DNA"/>
</dbReference>
<evidence type="ECO:0000313" key="1">
    <source>
        <dbReference type="EMBL" id="KAL0946699.1"/>
    </source>
</evidence>
<proteinExistence type="predicted"/>
<dbReference type="Pfam" id="PF00400">
    <property type="entry name" value="WD40"/>
    <property type="match status" value="1"/>
</dbReference>
<evidence type="ECO:0000313" key="2">
    <source>
        <dbReference type="Proteomes" id="UP001556367"/>
    </source>
</evidence>
<sequence length="356" mass="37647">MEDEAKWISLAKSLCIPAPISCLSSGPPGHICAGSDDGSVRVYDLTTYRVVTAIQGLGDEVTSVVSLPPRPPSEGMGDVWIACGRQVLMFHLDPTKMIQKLADAATVVEVLPDEDDVLNEVSLSANKAYLAFGADSGTVGAIDLSSKSVSVMKSKHSSICGFVKFIPNRPREIFSGGYDHSLMHFDFMDRKVLGQYAVPASSTESGTSLSPPFIMSTAVSPSGVFAAGTADGRLLVGFGGERRSGSQSKGKRSRKWEGLDESSMISDNLAEGPIIAVTFKDAEHLTLVTLLGNVGQYQLARDEVDDGVKLDALGKFKTSVIEKVNTMLLEGDSVVIGGLTKNGKGAIEVWAAGQGE</sequence>
<dbReference type="SUPFAM" id="SSF50978">
    <property type="entry name" value="WD40 repeat-like"/>
    <property type="match status" value="1"/>
</dbReference>
<protein>
    <recommendedName>
        <fullName evidence="3">WD40 repeat-like protein</fullName>
    </recommendedName>
</protein>
<dbReference type="Proteomes" id="UP001556367">
    <property type="component" value="Unassembled WGS sequence"/>
</dbReference>